<dbReference type="Proteomes" id="UP000712281">
    <property type="component" value="Unassembled WGS sequence"/>
</dbReference>
<evidence type="ECO:0000313" key="2">
    <source>
        <dbReference type="Proteomes" id="UP000712281"/>
    </source>
</evidence>
<dbReference type="AlphaFoldDB" id="A0A8S9L0G6"/>
<proteinExistence type="predicted"/>
<reference evidence="1" key="1">
    <citation type="submission" date="2019-12" db="EMBL/GenBank/DDBJ databases">
        <title>Genome sequencing and annotation of Brassica cretica.</title>
        <authorList>
            <person name="Studholme D.J."/>
            <person name="Sarris P.F."/>
        </authorList>
    </citation>
    <scope>NUCLEOTIDE SEQUENCE</scope>
    <source>
        <strain evidence="1">PFS-001/15</strain>
        <tissue evidence="1">Leaf</tissue>
    </source>
</reference>
<sequence>MPLSLYCHATIRKIKYSLSSGRCLHRIITAQLSEATLLWRSQKLLEELALVLASISLHFSEGRGLFLSVLVCWFAHLPSFHPDLSLVVGFESVLFPLAPHRSLNCVSESLRPGRGISSSLFLGQFEREWSRE</sequence>
<comment type="caution">
    <text evidence="1">The sequence shown here is derived from an EMBL/GenBank/DDBJ whole genome shotgun (WGS) entry which is preliminary data.</text>
</comment>
<name>A0A8S9L0G6_BRACR</name>
<dbReference type="EMBL" id="QGKW02000717">
    <property type="protein sequence ID" value="KAF2598936.1"/>
    <property type="molecule type" value="Genomic_DNA"/>
</dbReference>
<protein>
    <submittedName>
        <fullName evidence="1">Uncharacterized protein</fullName>
    </submittedName>
</protein>
<accession>A0A8S9L0G6</accession>
<gene>
    <name evidence="1" type="ORF">F2Q68_00012404</name>
</gene>
<evidence type="ECO:0000313" key="1">
    <source>
        <dbReference type="EMBL" id="KAF2598936.1"/>
    </source>
</evidence>
<organism evidence="1 2">
    <name type="scientific">Brassica cretica</name>
    <name type="common">Mustard</name>
    <dbReference type="NCBI Taxonomy" id="69181"/>
    <lineage>
        <taxon>Eukaryota</taxon>
        <taxon>Viridiplantae</taxon>
        <taxon>Streptophyta</taxon>
        <taxon>Embryophyta</taxon>
        <taxon>Tracheophyta</taxon>
        <taxon>Spermatophyta</taxon>
        <taxon>Magnoliopsida</taxon>
        <taxon>eudicotyledons</taxon>
        <taxon>Gunneridae</taxon>
        <taxon>Pentapetalae</taxon>
        <taxon>rosids</taxon>
        <taxon>malvids</taxon>
        <taxon>Brassicales</taxon>
        <taxon>Brassicaceae</taxon>
        <taxon>Brassiceae</taxon>
        <taxon>Brassica</taxon>
    </lineage>
</organism>